<dbReference type="AlphaFoldDB" id="A0AAD9URF0"/>
<organism evidence="3 4">
    <name type="scientific">Acropora cervicornis</name>
    <name type="common">Staghorn coral</name>
    <dbReference type="NCBI Taxonomy" id="6130"/>
    <lineage>
        <taxon>Eukaryota</taxon>
        <taxon>Metazoa</taxon>
        <taxon>Cnidaria</taxon>
        <taxon>Anthozoa</taxon>
        <taxon>Hexacorallia</taxon>
        <taxon>Scleractinia</taxon>
        <taxon>Astrocoeniina</taxon>
        <taxon>Acroporidae</taxon>
        <taxon>Acropora</taxon>
    </lineage>
</organism>
<keyword evidence="2" id="KW-0812">Transmembrane</keyword>
<accession>A0AAD9URF0</accession>
<evidence type="ECO:0000313" key="3">
    <source>
        <dbReference type="EMBL" id="KAK2547189.1"/>
    </source>
</evidence>
<evidence type="ECO:0000256" key="2">
    <source>
        <dbReference type="SAM" id="Phobius"/>
    </source>
</evidence>
<dbReference type="GO" id="GO:0016020">
    <property type="term" value="C:membrane"/>
    <property type="evidence" value="ECO:0007669"/>
    <property type="project" value="InterPro"/>
</dbReference>
<feature type="compositionally biased region" description="Polar residues" evidence="1">
    <location>
        <begin position="7"/>
        <end position="17"/>
    </location>
</feature>
<dbReference type="Gene3D" id="1.20.58.390">
    <property type="entry name" value="Neurotransmitter-gated ion-channel transmembrane domain"/>
    <property type="match status" value="1"/>
</dbReference>
<dbReference type="EMBL" id="JARQWQ010000205">
    <property type="protein sequence ID" value="KAK2547189.1"/>
    <property type="molecule type" value="Genomic_DNA"/>
</dbReference>
<dbReference type="InterPro" id="IPR038050">
    <property type="entry name" value="Neuro_actylchol_rec"/>
</dbReference>
<sequence length="88" mass="10461">MRGFSVHKNTPQRNQQPKLRENRGKEHTNMTILTDNIFKQEEADTMREEWRMAAIILNRLFAWIYSLTIVMTLMAVLLKAPRFRNGEL</sequence>
<reference evidence="3" key="1">
    <citation type="journal article" date="2023" name="G3 (Bethesda)">
        <title>Whole genome assembly and annotation of the endangered Caribbean coral Acropora cervicornis.</title>
        <authorList>
            <person name="Selwyn J.D."/>
            <person name="Vollmer S.V."/>
        </authorList>
    </citation>
    <scope>NUCLEOTIDE SEQUENCE</scope>
    <source>
        <strain evidence="3">K2</strain>
    </source>
</reference>
<gene>
    <name evidence="3" type="ORF">P5673_032962</name>
</gene>
<reference evidence="3" key="2">
    <citation type="journal article" date="2023" name="Science">
        <title>Genomic signatures of disease resistance in endangered staghorn corals.</title>
        <authorList>
            <person name="Vollmer S.V."/>
            <person name="Selwyn J.D."/>
            <person name="Despard B.A."/>
            <person name="Roesel C.L."/>
        </authorList>
    </citation>
    <scope>NUCLEOTIDE SEQUENCE</scope>
    <source>
        <strain evidence="3">K2</strain>
    </source>
</reference>
<dbReference type="SUPFAM" id="SSF90112">
    <property type="entry name" value="Neurotransmitter-gated ion-channel transmembrane pore"/>
    <property type="match status" value="1"/>
</dbReference>
<name>A0AAD9URF0_ACRCE</name>
<dbReference type="InterPro" id="IPR036719">
    <property type="entry name" value="Neuro-gated_channel_TM_sf"/>
</dbReference>
<keyword evidence="4" id="KW-1185">Reference proteome</keyword>
<dbReference type="Proteomes" id="UP001249851">
    <property type="component" value="Unassembled WGS sequence"/>
</dbReference>
<feature type="transmembrane region" description="Helical" evidence="2">
    <location>
        <begin position="60"/>
        <end position="78"/>
    </location>
</feature>
<dbReference type="GO" id="GO:0006811">
    <property type="term" value="P:monoatomic ion transport"/>
    <property type="evidence" value="ECO:0007669"/>
    <property type="project" value="InterPro"/>
</dbReference>
<proteinExistence type="predicted"/>
<keyword evidence="2" id="KW-0472">Membrane</keyword>
<evidence type="ECO:0000313" key="4">
    <source>
        <dbReference type="Proteomes" id="UP001249851"/>
    </source>
</evidence>
<keyword evidence="2" id="KW-1133">Transmembrane helix</keyword>
<protein>
    <submittedName>
        <fullName evidence="3">Uncharacterized protein</fullName>
    </submittedName>
</protein>
<comment type="caution">
    <text evidence="3">The sequence shown here is derived from an EMBL/GenBank/DDBJ whole genome shotgun (WGS) entry which is preliminary data.</text>
</comment>
<evidence type="ECO:0000256" key="1">
    <source>
        <dbReference type="SAM" id="MobiDB-lite"/>
    </source>
</evidence>
<feature type="region of interest" description="Disordered" evidence="1">
    <location>
        <begin position="1"/>
        <end position="26"/>
    </location>
</feature>